<dbReference type="GeneID" id="18811343"/>
<reference evidence="1" key="1">
    <citation type="submission" date="2011-04" db="EMBL/GenBank/DDBJ databases">
        <title>Evolution of plant cell wall degrading machinery underlies the functional diversity of forest fungi.</title>
        <authorList>
            <consortium name="US DOE Joint Genome Institute (JGI-PGF)"/>
            <person name="Eastwood D.C."/>
            <person name="Floudas D."/>
            <person name="Binder M."/>
            <person name="Majcherczyk A."/>
            <person name="Schneider P."/>
            <person name="Aerts A."/>
            <person name="Asiegbu F.O."/>
            <person name="Baker S.E."/>
            <person name="Barry K."/>
            <person name="Bendiksby M."/>
            <person name="Blumentritt M."/>
            <person name="Coutinho P.M."/>
            <person name="Cullen D."/>
            <person name="Cullen D."/>
            <person name="Gathman A."/>
            <person name="Goodell B."/>
            <person name="Henrissat B."/>
            <person name="Ihrmark K."/>
            <person name="Kauserud H."/>
            <person name="Kohler A."/>
            <person name="LaButti K."/>
            <person name="Lapidus A."/>
            <person name="Lavin J.L."/>
            <person name="Lee Y.-H."/>
            <person name="Lindquist E."/>
            <person name="Lilly W."/>
            <person name="Lucas S."/>
            <person name="Morin E."/>
            <person name="Murat C."/>
            <person name="Oguiza J.A."/>
            <person name="Park J."/>
            <person name="Pisabarro A.G."/>
            <person name="Riley R."/>
            <person name="Rosling A."/>
            <person name="Salamov A."/>
            <person name="Schmidt O."/>
            <person name="Schmutz J."/>
            <person name="Skrede I."/>
            <person name="Stenlid J."/>
            <person name="Wiebenga A."/>
            <person name="Xie X."/>
            <person name="Kues U."/>
            <person name="Hibbett D.S."/>
            <person name="Hoffmeister D."/>
            <person name="Hogberg N."/>
            <person name="Martin F."/>
            <person name="Grigoriev I.V."/>
            <person name="Watkinson S.C."/>
        </authorList>
    </citation>
    <scope>NUCLEOTIDE SEQUENCE</scope>
    <source>
        <strain evidence="1">S7.9</strain>
    </source>
</reference>
<dbReference type="EMBL" id="GL945433">
    <property type="protein sequence ID" value="EGO25936.1"/>
    <property type="molecule type" value="Genomic_DNA"/>
</dbReference>
<sequence>MACYDNTSYTDCNPSRCQTEQAAEVVNLNIKAIGVHSDSVQAAQAEGRDLLDEVRRCEWSVSSDPT</sequence>
<dbReference type="RefSeq" id="XP_007318058.1">
    <property type="nucleotide sequence ID" value="XM_007317996.1"/>
</dbReference>
<dbReference type="HOGENOM" id="CLU_2851132_0_0_1"/>
<dbReference type="OrthoDB" id="2687513at2759"/>
<gene>
    <name evidence="1" type="ORF">SERLADRAFT_388659</name>
</gene>
<dbReference type="KEGG" id="sla:SERLADRAFT_388659"/>
<protein>
    <submittedName>
        <fullName evidence="1">Uncharacterized protein</fullName>
    </submittedName>
</protein>
<proteinExistence type="predicted"/>
<dbReference type="Proteomes" id="UP000008064">
    <property type="component" value="Unassembled WGS sequence"/>
</dbReference>
<accession>F8NUS8</accession>
<dbReference type="AlphaFoldDB" id="F8NUS8"/>
<evidence type="ECO:0000313" key="1">
    <source>
        <dbReference type="EMBL" id="EGO25936.1"/>
    </source>
</evidence>
<organism>
    <name type="scientific">Serpula lacrymans var. lacrymans (strain S7.9)</name>
    <name type="common">Dry rot fungus</name>
    <dbReference type="NCBI Taxonomy" id="578457"/>
    <lineage>
        <taxon>Eukaryota</taxon>
        <taxon>Fungi</taxon>
        <taxon>Dikarya</taxon>
        <taxon>Basidiomycota</taxon>
        <taxon>Agaricomycotina</taxon>
        <taxon>Agaricomycetes</taxon>
        <taxon>Agaricomycetidae</taxon>
        <taxon>Boletales</taxon>
        <taxon>Coniophorineae</taxon>
        <taxon>Serpulaceae</taxon>
        <taxon>Serpula</taxon>
    </lineage>
</organism>
<name>F8NUS8_SERL9</name>